<dbReference type="RefSeq" id="WP_020892611.1">
    <property type="nucleotide sequence ID" value="NZ_ATNM01000174.1"/>
</dbReference>
<dbReference type="eggNOG" id="ENOG5031ZFW">
    <property type="taxonomic scope" value="Bacteria"/>
</dbReference>
<dbReference type="Proteomes" id="UP000014974">
    <property type="component" value="Unassembled WGS sequence"/>
</dbReference>
<dbReference type="EMBL" id="ATNM01000174">
    <property type="protein sequence ID" value="EPR65800.1"/>
    <property type="molecule type" value="Genomic_DNA"/>
</dbReference>
<gene>
    <name evidence="1" type="ORF">ADICYQ_5148</name>
</gene>
<dbReference type="OrthoDB" id="1354978at2"/>
<evidence type="ECO:0000313" key="2">
    <source>
        <dbReference type="Proteomes" id="UP000014974"/>
    </source>
</evidence>
<name>S7V6F9_9BACT</name>
<accession>S7V6F9</accession>
<sequence>MEKEIFRKSFIEKLDKNFPEQSKYFEFRLKIFCEFNTLIFEINKCLILELSRASITLTNNLLERLLKLALINNETGIGPIELEKWNEVFEEPNRKYNSIQLGKSIELCKKHELISQAEKDYLFNIVRVLLRNGFSHSDSSEILKDLPDESVMFGGSFTDPNADLKEVKINQKIMPTFQALQMEGFAKTNAKLYFKFVYDLIFKIEQRLIEKTKLKHKQLCCNDAIKALLIVVPID</sequence>
<dbReference type="AlphaFoldDB" id="S7V6F9"/>
<comment type="caution">
    <text evidence="1">The sequence shown here is derived from an EMBL/GenBank/DDBJ whole genome shotgun (WGS) entry which is preliminary data.</text>
</comment>
<dbReference type="PATRIC" id="fig|641524.5.peg.5103"/>
<organism evidence="1 2">
    <name type="scientific">Cyclobacterium qasimii M12-11B</name>
    <dbReference type="NCBI Taxonomy" id="641524"/>
    <lineage>
        <taxon>Bacteria</taxon>
        <taxon>Pseudomonadati</taxon>
        <taxon>Bacteroidota</taxon>
        <taxon>Cytophagia</taxon>
        <taxon>Cytophagales</taxon>
        <taxon>Cyclobacteriaceae</taxon>
        <taxon>Cyclobacterium</taxon>
    </lineage>
</organism>
<evidence type="ECO:0000313" key="1">
    <source>
        <dbReference type="EMBL" id="EPR65800.1"/>
    </source>
</evidence>
<reference evidence="1 2" key="1">
    <citation type="journal article" date="2013" name="Genome Announc.">
        <title>Draft Genome Sequence of Cyclobacterium qasimii Strain M12-11BT, Isolated from Arctic Marine Sediment.</title>
        <authorList>
            <person name="Shivaji S."/>
            <person name="Ara S."/>
            <person name="Singh A."/>
            <person name="Kumar Pinnaka A."/>
        </authorList>
    </citation>
    <scope>NUCLEOTIDE SEQUENCE [LARGE SCALE GENOMIC DNA]</scope>
    <source>
        <strain evidence="1 2">M12-11B</strain>
    </source>
</reference>
<protein>
    <submittedName>
        <fullName evidence="1">Uncharacterized protein</fullName>
    </submittedName>
</protein>
<proteinExistence type="predicted"/>
<dbReference type="STRING" id="641524.ADICYQ_5148"/>